<protein>
    <submittedName>
        <fullName evidence="1">Uncharacterized protein</fullName>
    </submittedName>
</protein>
<dbReference type="RefSeq" id="XP_037215600.1">
    <property type="nucleotide sequence ID" value="XM_037367768.1"/>
</dbReference>
<keyword evidence="2" id="KW-1185">Reference proteome</keyword>
<dbReference type="EMBL" id="JACAZF010000010">
    <property type="protein sequence ID" value="KAF7293437.1"/>
    <property type="molecule type" value="Genomic_DNA"/>
</dbReference>
<reference evidence="1" key="1">
    <citation type="submission" date="2020-05" db="EMBL/GenBank/DDBJ databases">
        <title>Mycena genomes resolve the evolution of fungal bioluminescence.</title>
        <authorList>
            <person name="Tsai I.J."/>
        </authorList>
    </citation>
    <scope>NUCLEOTIDE SEQUENCE</scope>
    <source>
        <strain evidence="1">171206Taipei</strain>
    </source>
</reference>
<gene>
    <name evidence="1" type="ORF">MIND_01121100</name>
</gene>
<dbReference type="AlphaFoldDB" id="A0A8H6S6T3"/>
<evidence type="ECO:0000313" key="2">
    <source>
        <dbReference type="Proteomes" id="UP000636479"/>
    </source>
</evidence>
<sequence>MTYRASPHIALSPAAVVKQLHDLIPEFANALLLPHHVTRFVAIFCQSKHIPRLLDVFVSYWNYIWSTKQCLSHFVVPRALKPWIHFPPNPLPFSTQTTASPTTINTHPPWQFTLGPFNGSLLDLFLDIFTLSKFYVMFLLLNVEEGWRQAFTLPLLADICAARLDCRCRGKRPSNPYRLLTSLCISRLHQRLSQKIVYNNKSHDFVPPPFHDLVLDVVPPFLLISVLSTFFCSASWIGHRAIQDAHILQDEHLHAHEPVPFRLPTATCRPNPNSPLHHFRAQTNDFPDIRSPSSSTRACRRTTPLAKFDSLDALPPHLLDISPYPAVFLSPNLCSLIFRVIDVWNNCVSSKNHRRYLTSSMIAPIQALGPPPFRATSDGPVPNLLPGQATSAVFTRSRQFLHNLRVFYGELKRYGVEGDGVCMLMWLQYIMSSGGGGFWMSVFVWMPDQT</sequence>
<organism evidence="1 2">
    <name type="scientific">Mycena indigotica</name>
    <dbReference type="NCBI Taxonomy" id="2126181"/>
    <lineage>
        <taxon>Eukaryota</taxon>
        <taxon>Fungi</taxon>
        <taxon>Dikarya</taxon>
        <taxon>Basidiomycota</taxon>
        <taxon>Agaricomycotina</taxon>
        <taxon>Agaricomycetes</taxon>
        <taxon>Agaricomycetidae</taxon>
        <taxon>Agaricales</taxon>
        <taxon>Marasmiineae</taxon>
        <taxon>Mycenaceae</taxon>
        <taxon>Mycena</taxon>
    </lineage>
</organism>
<accession>A0A8H6S6T3</accession>
<name>A0A8H6S6T3_9AGAR</name>
<evidence type="ECO:0000313" key="1">
    <source>
        <dbReference type="EMBL" id="KAF7293437.1"/>
    </source>
</evidence>
<comment type="caution">
    <text evidence="1">The sequence shown here is derived from an EMBL/GenBank/DDBJ whole genome shotgun (WGS) entry which is preliminary data.</text>
</comment>
<dbReference type="Proteomes" id="UP000636479">
    <property type="component" value="Unassembled WGS sequence"/>
</dbReference>
<dbReference type="GeneID" id="59350284"/>
<proteinExistence type="predicted"/>